<dbReference type="PANTHER" id="PTHR35093:SF8">
    <property type="entry name" value="OUTER MEMBRANE PROTEIN NMB0088-RELATED"/>
    <property type="match status" value="1"/>
</dbReference>
<dbReference type="Gene3D" id="2.40.160.60">
    <property type="entry name" value="Outer membrane protein transport protein (OMPP1/FadL/TodX)"/>
    <property type="match status" value="1"/>
</dbReference>
<evidence type="ECO:0000313" key="10">
    <source>
        <dbReference type="Proteomes" id="UP000015559"/>
    </source>
</evidence>
<organism evidence="9 10">
    <name type="scientific">Sulfuricella denitrificans (strain DSM 22764 / NBRC 105220 / skB26)</name>
    <dbReference type="NCBI Taxonomy" id="1163617"/>
    <lineage>
        <taxon>Bacteria</taxon>
        <taxon>Pseudomonadati</taxon>
        <taxon>Pseudomonadota</taxon>
        <taxon>Betaproteobacteria</taxon>
        <taxon>Nitrosomonadales</taxon>
        <taxon>Sulfuricellaceae</taxon>
        <taxon>Sulfuricella</taxon>
    </lineage>
</organism>
<dbReference type="PROSITE" id="PS51257">
    <property type="entry name" value="PROKAR_LIPOPROTEIN"/>
    <property type="match status" value="1"/>
</dbReference>
<dbReference type="GO" id="GO:0015483">
    <property type="term" value="F:long-chain fatty acid transporting porin activity"/>
    <property type="evidence" value="ECO:0007669"/>
    <property type="project" value="TreeGrafter"/>
</dbReference>
<dbReference type="OrthoDB" id="19849at2"/>
<dbReference type="Pfam" id="PF03349">
    <property type="entry name" value="Toluene_X"/>
    <property type="match status" value="1"/>
</dbReference>
<evidence type="ECO:0000256" key="1">
    <source>
        <dbReference type="ARBA" id="ARBA00004571"/>
    </source>
</evidence>
<keyword evidence="3" id="KW-1134">Transmembrane beta strand</keyword>
<feature type="chain" id="PRO_5004535740" evidence="8">
    <location>
        <begin position="24"/>
        <end position="473"/>
    </location>
</feature>
<gene>
    <name evidence="9" type="ORF">SCD_n02272</name>
</gene>
<protein>
    <submittedName>
        <fullName evidence="9">Aromatic hydrocarbon degradation membrane protein</fullName>
    </submittedName>
</protein>
<evidence type="ECO:0000256" key="3">
    <source>
        <dbReference type="ARBA" id="ARBA00022452"/>
    </source>
</evidence>
<keyword evidence="4" id="KW-0812">Transmembrane</keyword>
<feature type="signal peptide" evidence="8">
    <location>
        <begin position="1"/>
        <end position="23"/>
    </location>
</feature>
<dbReference type="RefSeq" id="WP_009205276.1">
    <property type="nucleotide sequence ID" value="NC_022357.1"/>
</dbReference>
<accession>S6AAL9</accession>
<dbReference type="SUPFAM" id="SSF56935">
    <property type="entry name" value="Porins"/>
    <property type="match status" value="1"/>
</dbReference>
<keyword evidence="6" id="KW-0472">Membrane</keyword>
<dbReference type="eggNOG" id="COG2067">
    <property type="taxonomic scope" value="Bacteria"/>
</dbReference>
<comment type="subcellular location">
    <subcellularLocation>
        <location evidence="1">Cell outer membrane</location>
        <topology evidence="1">Multi-pass membrane protein</topology>
    </subcellularLocation>
</comment>
<evidence type="ECO:0000256" key="6">
    <source>
        <dbReference type="ARBA" id="ARBA00023136"/>
    </source>
</evidence>
<keyword evidence="10" id="KW-1185">Reference proteome</keyword>
<dbReference type="AlphaFoldDB" id="S6AAL9"/>
<dbReference type="KEGG" id="sdr:SCD_n02272"/>
<reference evidence="9 10" key="1">
    <citation type="journal article" date="2012" name="Appl. Environ. Microbiol.">
        <title>Draft genome sequence of a psychrotolerant sulfur-oxidizing bacterium, Sulfuricella denitrificans skB26, and proteomic insights into cold adaptation.</title>
        <authorList>
            <person name="Watanabe T."/>
            <person name="Kojima H."/>
            <person name="Fukui M."/>
        </authorList>
    </citation>
    <scope>NUCLEOTIDE SEQUENCE [LARGE SCALE GENOMIC DNA]</scope>
    <source>
        <strain evidence="10">skB26</strain>
    </source>
</reference>
<dbReference type="STRING" id="1163617.SCD_n02272"/>
<evidence type="ECO:0000256" key="4">
    <source>
        <dbReference type="ARBA" id="ARBA00022692"/>
    </source>
</evidence>
<keyword evidence="5 8" id="KW-0732">Signal</keyword>
<dbReference type="GO" id="GO:0009279">
    <property type="term" value="C:cell outer membrane"/>
    <property type="evidence" value="ECO:0007669"/>
    <property type="project" value="UniProtKB-SubCell"/>
</dbReference>
<name>S6AAL9_SULDS</name>
<dbReference type="InterPro" id="IPR005017">
    <property type="entry name" value="OMPP1/FadL/TodX"/>
</dbReference>
<dbReference type="HOGENOM" id="CLU_035981_1_1_4"/>
<evidence type="ECO:0000256" key="2">
    <source>
        <dbReference type="ARBA" id="ARBA00008163"/>
    </source>
</evidence>
<sequence>MKTKQMLFSSILAACAFPQLAFATNGMNMEGYGATALGMGGASMAYDNGTAAMMNNPATLAMMDEGSNLDLALGFLAPQVKSSAGGMTSSSSADFFGGPAIGWVRKQNGLLFGIGMYGQGGMGTEYGSDSIFANPGAQAVSPGLINRSEVSVGRVIFPVAYNVSPDLNIGGSVDYVWAGMDMQMAINGASFMQMAGGISPMASASGSMVSAFGSMMGAGAGQIGAVNWGYFDFSNKNDFTGQAVGTGYAGKIGFTYKLDSKTTIGATYHSKTRLSDLEAKDATVSFNVDVNSGPTNLTIPVSGKMTIKDFQWPETYGIGIAYEASEKWMLAADYKRINWAAVMKDFKMEFTPAGNTGMAAGFNGLPMNVVFYQDWKDQHVLMLGAAYRMTDALTLRGGLNMANNTVPDTYLNALFPAIIKNHITAGFGYAINQKSHLDLAFSYAPKVTATSGVTGITTSHEQYNGQLVYSYHF</sequence>
<dbReference type="Proteomes" id="UP000015559">
    <property type="component" value="Chromosome"/>
</dbReference>
<evidence type="ECO:0000256" key="8">
    <source>
        <dbReference type="SAM" id="SignalP"/>
    </source>
</evidence>
<evidence type="ECO:0000256" key="7">
    <source>
        <dbReference type="ARBA" id="ARBA00023237"/>
    </source>
</evidence>
<evidence type="ECO:0000313" key="9">
    <source>
        <dbReference type="EMBL" id="BAN36080.1"/>
    </source>
</evidence>
<dbReference type="PANTHER" id="PTHR35093">
    <property type="entry name" value="OUTER MEMBRANE PROTEIN NMB0088-RELATED"/>
    <property type="match status" value="1"/>
</dbReference>
<keyword evidence="7" id="KW-0998">Cell outer membrane</keyword>
<comment type="similarity">
    <text evidence="2">Belongs to the OmpP1/FadL family.</text>
</comment>
<evidence type="ECO:0000256" key="5">
    <source>
        <dbReference type="ARBA" id="ARBA00022729"/>
    </source>
</evidence>
<proteinExistence type="inferred from homology"/>
<dbReference type="EMBL" id="AP013066">
    <property type="protein sequence ID" value="BAN36080.1"/>
    <property type="molecule type" value="Genomic_DNA"/>
</dbReference>